<dbReference type="InterPro" id="IPR015813">
    <property type="entry name" value="Pyrv/PenolPyrv_kinase-like_dom"/>
</dbReference>
<dbReference type="PANTHER" id="PTHR32308">
    <property type="entry name" value="LYASE BETA SUBUNIT, PUTATIVE (AFU_ORTHOLOGUE AFUA_4G13030)-RELATED"/>
    <property type="match status" value="1"/>
</dbReference>
<comment type="cofactor">
    <cofactor evidence="1">
        <name>Mg(2+)</name>
        <dbReference type="ChEBI" id="CHEBI:18420"/>
    </cofactor>
</comment>
<dbReference type="SUPFAM" id="SSF51621">
    <property type="entry name" value="Phosphoenolpyruvate/pyruvate domain"/>
    <property type="match status" value="1"/>
</dbReference>
<feature type="binding site" evidence="5">
    <location>
        <position position="116"/>
    </location>
    <ligand>
        <name>Mg(2+)</name>
        <dbReference type="ChEBI" id="CHEBI:18420"/>
    </ligand>
</feature>
<evidence type="ECO:0000256" key="1">
    <source>
        <dbReference type="ARBA" id="ARBA00001946"/>
    </source>
</evidence>
<name>A0A848K410_9NOCA</name>
<feature type="binding site" evidence="4">
    <location>
        <position position="116"/>
    </location>
    <ligand>
        <name>substrate</name>
    </ligand>
</feature>
<dbReference type="InterPro" id="IPR040442">
    <property type="entry name" value="Pyrv_kinase-like_dom_sf"/>
</dbReference>
<feature type="binding site" evidence="5">
    <location>
        <position position="142"/>
    </location>
    <ligand>
        <name>Mg(2+)</name>
        <dbReference type="ChEBI" id="CHEBI:18420"/>
    </ligand>
</feature>
<evidence type="ECO:0000256" key="2">
    <source>
        <dbReference type="ARBA" id="ARBA00022723"/>
    </source>
</evidence>
<dbReference type="PANTHER" id="PTHR32308:SF10">
    <property type="entry name" value="CITRATE LYASE SUBUNIT BETA"/>
    <property type="match status" value="1"/>
</dbReference>
<feature type="binding site" evidence="4">
    <location>
        <position position="62"/>
    </location>
    <ligand>
        <name>substrate</name>
    </ligand>
</feature>
<dbReference type="InterPro" id="IPR005000">
    <property type="entry name" value="Aldolase/citrate-lyase_domain"/>
</dbReference>
<organism evidence="7 8">
    <name type="scientific">Antrihabitans stalactiti</name>
    <dbReference type="NCBI Taxonomy" id="2584121"/>
    <lineage>
        <taxon>Bacteria</taxon>
        <taxon>Bacillati</taxon>
        <taxon>Actinomycetota</taxon>
        <taxon>Actinomycetes</taxon>
        <taxon>Mycobacteriales</taxon>
        <taxon>Nocardiaceae</taxon>
        <taxon>Antrihabitans</taxon>
    </lineage>
</organism>
<feature type="domain" description="HpcH/HpaI aldolase/citrate lyase" evidence="6">
    <location>
        <begin position="7"/>
        <end position="209"/>
    </location>
</feature>
<dbReference type="Pfam" id="PF03328">
    <property type="entry name" value="HpcH_HpaI"/>
    <property type="match status" value="1"/>
</dbReference>
<evidence type="ECO:0000256" key="4">
    <source>
        <dbReference type="PIRSR" id="PIRSR015582-1"/>
    </source>
</evidence>
<dbReference type="RefSeq" id="WP_169584563.1">
    <property type="nucleotide sequence ID" value="NZ_VCQU01000001.1"/>
</dbReference>
<dbReference type="AlphaFoldDB" id="A0A848K410"/>
<dbReference type="GO" id="GO:0000287">
    <property type="term" value="F:magnesium ion binding"/>
    <property type="evidence" value="ECO:0007669"/>
    <property type="project" value="TreeGrafter"/>
</dbReference>
<keyword evidence="3 5" id="KW-0460">Magnesium</keyword>
<dbReference type="Proteomes" id="UP000535543">
    <property type="component" value="Unassembled WGS sequence"/>
</dbReference>
<comment type="caution">
    <text evidence="7">The sequence shown here is derived from an EMBL/GenBank/DDBJ whole genome shotgun (WGS) entry which is preliminary data.</text>
</comment>
<sequence length="266" mass="27778">MNTSATWLFVPGNRPERFAKAASSGADEVVIDLEDAVGPDHKPAARRAVADWLDESGQAWVRINAHSTTWYADDIAAIVKSPGLRGIIVPKAENPTRLANLAQRLRTGRGLVALVESALGIHNAHQLAAVAGVEELAFGSIDFAVDIDATEGDDSMLLARSTLVLASRVAGLPAPIDGVTVAARDTTAVAAAAQHARHLGFGGKLCIHPAQLAPAAAAFLPTDSDIAWAREVVATTADDSGAVRLGNNMIDAPVIARARRILTRAT</sequence>
<accession>A0A848K410</accession>
<dbReference type="EMBL" id="VCQU01000001">
    <property type="protein sequence ID" value="NMN93875.1"/>
    <property type="molecule type" value="Genomic_DNA"/>
</dbReference>
<gene>
    <name evidence="7" type="ORF">FGL95_02320</name>
</gene>
<dbReference type="PIRSF" id="PIRSF015582">
    <property type="entry name" value="Cit_lyase_B"/>
    <property type="match status" value="1"/>
</dbReference>
<reference evidence="7 8" key="1">
    <citation type="submission" date="2019-05" db="EMBL/GenBank/DDBJ databases">
        <authorList>
            <person name="Lee S.D."/>
        </authorList>
    </citation>
    <scope>NUCLEOTIDE SEQUENCE [LARGE SCALE GENOMIC DNA]</scope>
    <source>
        <strain evidence="7 8">YC2-7</strain>
    </source>
</reference>
<reference evidence="7 8" key="2">
    <citation type="submission" date="2020-06" db="EMBL/GenBank/DDBJ databases">
        <title>Antribacter stalactiti gen. nov., sp. nov., a new member of the family Nacardiaceae isolated from a cave.</title>
        <authorList>
            <person name="Kim I.S."/>
        </authorList>
    </citation>
    <scope>NUCLEOTIDE SEQUENCE [LARGE SCALE GENOMIC DNA]</scope>
    <source>
        <strain evidence="7 8">YC2-7</strain>
    </source>
</reference>
<dbReference type="GO" id="GO:0006107">
    <property type="term" value="P:oxaloacetate metabolic process"/>
    <property type="evidence" value="ECO:0007669"/>
    <property type="project" value="TreeGrafter"/>
</dbReference>
<dbReference type="InterPro" id="IPR011206">
    <property type="entry name" value="Citrate_lyase_beta/mcl1/mcl2"/>
</dbReference>
<keyword evidence="2 5" id="KW-0479">Metal-binding</keyword>
<protein>
    <submittedName>
        <fullName evidence="7">CoA ester lyase</fullName>
    </submittedName>
</protein>
<evidence type="ECO:0000313" key="8">
    <source>
        <dbReference type="Proteomes" id="UP000535543"/>
    </source>
</evidence>
<evidence type="ECO:0000259" key="6">
    <source>
        <dbReference type="Pfam" id="PF03328"/>
    </source>
</evidence>
<proteinExistence type="predicted"/>
<evidence type="ECO:0000256" key="5">
    <source>
        <dbReference type="PIRSR" id="PIRSR015582-2"/>
    </source>
</evidence>
<evidence type="ECO:0000256" key="3">
    <source>
        <dbReference type="ARBA" id="ARBA00022842"/>
    </source>
</evidence>
<keyword evidence="7" id="KW-0456">Lyase</keyword>
<dbReference type="GO" id="GO:0016829">
    <property type="term" value="F:lyase activity"/>
    <property type="evidence" value="ECO:0007669"/>
    <property type="project" value="UniProtKB-KW"/>
</dbReference>
<evidence type="ECO:0000313" key="7">
    <source>
        <dbReference type="EMBL" id="NMN93875.1"/>
    </source>
</evidence>
<keyword evidence="8" id="KW-1185">Reference proteome</keyword>
<dbReference type="Gene3D" id="3.20.20.60">
    <property type="entry name" value="Phosphoenolpyruvate-binding domains"/>
    <property type="match status" value="1"/>
</dbReference>